<proteinExistence type="inferred from homology"/>
<sequence>MSDTPATTDPVIVTVAPYGEVTPRGAIFGGWILAQVDHAAGLAGRKITGGDVVIVSIKELTFHGPLYAGEEFVMTAEETRRGNTSFNLSITAVAEPDTQARQIMTADVLLVAVDGEGKPRKLSAQ</sequence>
<comment type="similarity">
    <text evidence="1">Belongs to the acyl coenzyme A hydrolase family.</text>
</comment>
<comment type="caution">
    <text evidence="5">The sequence shown here is derived from an EMBL/GenBank/DDBJ whole genome shotgun (WGS) entry which is preliminary data.</text>
</comment>
<dbReference type="Pfam" id="PF03061">
    <property type="entry name" value="4HBT"/>
    <property type="match status" value="1"/>
</dbReference>
<feature type="domain" description="HotDog ACOT-type" evidence="4">
    <location>
        <begin position="5"/>
        <end position="116"/>
    </location>
</feature>
<dbReference type="EMBL" id="JBHRTB010000001">
    <property type="protein sequence ID" value="MFC3141125.1"/>
    <property type="molecule type" value="Genomic_DNA"/>
</dbReference>
<dbReference type="InterPro" id="IPR006683">
    <property type="entry name" value="Thioestr_dom"/>
</dbReference>
<evidence type="ECO:0000313" key="5">
    <source>
        <dbReference type="EMBL" id="MFC3141125.1"/>
    </source>
</evidence>
<dbReference type="PANTHER" id="PTHR11049">
    <property type="entry name" value="ACYL COENZYME A THIOESTER HYDROLASE"/>
    <property type="match status" value="1"/>
</dbReference>
<dbReference type="Gene3D" id="3.10.129.10">
    <property type="entry name" value="Hotdog Thioesterase"/>
    <property type="match status" value="1"/>
</dbReference>
<protein>
    <submittedName>
        <fullName evidence="5">Acyl-CoA thioesterase</fullName>
        <ecNumber evidence="5">3.1.2.20</ecNumber>
    </submittedName>
</protein>
<dbReference type="InterPro" id="IPR033120">
    <property type="entry name" value="HOTDOG_ACOT"/>
</dbReference>
<evidence type="ECO:0000256" key="2">
    <source>
        <dbReference type="ARBA" id="ARBA00022801"/>
    </source>
</evidence>
<dbReference type="Proteomes" id="UP001595632">
    <property type="component" value="Unassembled WGS sequence"/>
</dbReference>
<keyword evidence="2 3" id="KW-0378">Hydrolase</keyword>
<dbReference type="GO" id="GO:0047617">
    <property type="term" value="F:fatty acyl-CoA hydrolase activity"/>
    <property type="evidence" value="ECO:0007669"/>
    <property type="project" value="UniProtKB-EC"/>
</dbReference>
<evidence type="ECO:0000256" key="3">
    <source>
        <dbReference type="PROSITE-ProRule" id="PRU01106"/>
    </source>
</evidence>
<evidence type="ECO:0000259" key="4">
    <source>
        <dbReference type="PROSITE" id="PS51770"/>
    </source>
</evidence>
<dbReference type="RefSeq" id="WP_379559762.1">
    <property type="nucleotide sequence ID" value="NZ_JBHRTB010000001.1"/>
</dbReference>
<evidence type="ECO:0000256" key="1">
    <source>
        <dbReference type="ARBA" id="ARBA00010458"/>
    </source>
</evidence>
<dbReference type="EC" id="3.1.2.20" evidence="5"/>
<name>A0ABV7GMA8_9RHOB</name>
<gene>
    <name evidence="5" type="ORF">ACFOGP_00275</name>
</gene>
<accession>A0ABV7GMA8</accession>
<dbReference type="InterPro" id="IPR029069">
    <property type="entry name" value="HotDog_dom_sf"/>
</dbReference>
<organism evidence="5 6">
    <name type="scientific">Psychromarinibacter halotolerans</name>
    <dbReference type="NCBI Taxonomy" id="1775175"/>
    <lineage>
        <taxon>Bacteria</taxon>
        <taxon>Pseudomonadati</taxon>
        <taxon>Pseudomonadota</taxon>
        <taxon>Alphaproteobacteria</taxon>
        <taxon>Rhodobacterales</taxon>
        <taxon>Paracoccaceae</taxon>
        <taxon>Psychromarinibacter</taxon>
    </lineage>
</organism>
<dbReference type="SUPFAM" id="SSF54637">
    <property type="entry name" value="Thioesterase/thiol ester dehydrase-isomerase"/>
    <property type="match status" value="1"/>
</dbReference>
<reference evidence="6" key="1">
    <citation type="journal article" date="2019" name="Int. J. Syst. Evol. Microbiol.">
        <title>The Global Catalogue of Microorganisms (GCM) 10K type strain sequencing project: providing services to taxonomists for standard genome sequencing and annotation.</title>
        <authorList>
            <consortium name="The Broad Institute Genomics Platform"/>
            <consortium name="The Broad Institute Genome Sequencing Center for Infectious Disease"/>
            <person name="Wu L."/>
            <person name="Ma J."/>
        </authorList>
    </citation>
    <scope>NUCLEOTIDE SEQUENCE [LARGE SCALE GENOMIC DNA]</scope>
    <source>
        <strain evidence="6">KCTC 52366</strain>
    </source>
</reference>
<evidence type="ECO:0000313" key="6">
    <source>
        <dbReference type="Proteomes" id="UP001595632"/>
    </source>
</evidence>
<dbReference type="PROSITE" id="PS51770">
    <property type="entry name" value="HOTDOG_ACOT"/>
    <property type="match status" value="1"/>
</dbReference>
<keyword evidence="6" id="KW-1185">Reference proteome</keyword>
<dbReference type="CDD" id="cd03442">
    <property type="entry name" value="BFIT_BACH"/>
    <property type="match status" value="1"/>
</dbReference>
<dbReference type="InterPro" id="IPR040170">
    <property type="entry name" value="Cytosol_ACT"/>
</dbReference>